<organism evidence="3 4">
    <name type="scientific">Schistosoma rodhaini</name>
    <dbReference type="NCBI Taxonomy" id="6188"/>
    <lineage>
        <taxon>Eukaryota</taxon>
        <taxon>Metazoa</taxon>
        <taxon>Spiralia</taxon>
        <taxon>Lophotrochozoa</taxon>
        <taxon>Platyhelminthes</taxon>
        <taxon>Trematoda</taxon>
        <taxon>Digenea</taxon>
        <taxon>Strigeidida</taxon>
        <taxon>Schistosomatoidea</taxon>
        <taxon>Schistosomatidae</taxon>
        <taxon>Schistosoma</taxon>
    </lineage>
</organism>
<dbReference type="AlphaFoldDB" id="A0AA85F506"/>
<dbReference type="Proteomes" id="UP000050792">
    <property type="component" value="Unassembled WGS sequence"/>
</dbReference>
<protein>
    <submittedName>
        <fullName evidence="4">CRIB domain-containing protein</fullName>
    </submittedName>
</protein>
<evidence type="ECO:0000313" key="3">
    <source>
        <dbReference type="Proteomes" id="UP000050792"/>
    </source>
</evidence>
<reference evidence="4" key="2">
    <citation type="submission" date="2023-11" db="UniProtKB">
        <authorList>
            <consortium name="WormBaseParasite"/>
        </authorList>
    </citation>
    <scope>IDENTIFICATION</scope>
</reference>
<sequence>MLCCIPNSPAARRIKIDRYSIGNPINFRHIAHMGSSEISDNNVCNSFRLDQQSLPVHLRLIDLPNLSSNNNTSASSGPLTPSSLCISPTVSLTFTTQSPMLTTITKSTKRNSLLDPNSVLHEPCKTTHVVMRHSTHLGNLKPESPRLDLSLPLPPPPPPPPPVNPGSLRSMLHIIFTVPVNYFFLLFDYKHQIINKLRLFVLVVNQSSHPL</sequence>
<name>A0AA85F506_9TREM</name>
<keyword evidence="3" id="KW-1185">Reference proteome</keyword>
<feature type="domain" description="CRIB" evidence="2">
    <location>
        <begin position="21"/>
        <end position="34"/>
    </location>
</feature>
<evidence type="ECO:0000256" key="1">
    <source>
        <dbReference type="SAM" id="MobiDB-lite"/>
    </source>
</evidence>
<feature type="compositionally biased region" description="Pro residues" evidence="1">
    <location>
        <begin position="152"/>
        <end position="164"/>
    </location>
</feature>
<evidence type="ECO:0000259" key="2">
    <source>
        <dbReference type="PROSITE" id="PS50108"/>
    </source>
</evidence>
<feature type="region of interest" description="Disordered" evidence="1">
    <location>
        <begin position="142"/>
        <end position="164"/>
    </location>
</feature>
<reference evidence="3" key="1">
    <citation type="submission" date="2022-06" db="EMBL/GenBank/DDBJ databases">
        <authorList>
            <person name="Berger JAMES D."/>
            <person name="Berger JAMES D."/>
        </authorList>
    </citation>
    <scope>NUCLEOTIDE SEQUENCE [LARGE SCALE GENOMIC DNA]</scope>
</reference>
<dbReference type="WBParaSite" id="SRDH1_36710.1">
    <property type="protein sequence ID" value="SRDH1_36710.1"/>
    <property type="gene ID" value="SRDH1_36710"/>
</dbReference>
<evidence type="ECO:0000313" key="4">
    <source>
        <dbReference type="WBParaSite" id="SRDH1_36710.1"/>
    </source>
</evidence>
<dbReference type="InterPro" id="IPR000095">
    <property type="entry name" value="CRIB_dom"/>
</dbReference>
<accession>A0AA85F506</accession>
<dbReference type="PROSITE" id="PS50108">
    <property type="entry name" value="CRIB"/>
    <property type="match status" value="1"/>
</dbReference>
<proteinExistence type="predicted"/>